<reference evidence="7" key="1">
    <citation type="journal article" date="2017" name="Genome Announc.">
        <title>Genome sequences of Cyberlindnera fabianii 65, Pichia kudriavzevii 129, and Saccharomyces cerevisiae 131 isolated from fermented masau fruits in Zimbabwe.</title>
        <authorList>
            <person name="van Rijswijck I.M.H."/>
            <person name="Derks M.F.L."/>
            <person name="Abee T."/>
            <person name="de Ridder D."/>
            <person name="Smid E.J."/>
        </authorList>
    </citation>
    <scope>NUCLEOTIDE SEQUENCE [LARGE SCALE GENOMIC DNA]</scope>
    <source>
        <strain evidence="7">65</strain>
    </source>
</reference>
<evidence type="ECO:0000256" key="2">
    <source>
        <dbReference type="ARBA" id="ARBA00022884"/>
    </source>
</evidence>
<dbReference type="InterPro" id="IPR050825">
    <property type="entry name" value="RBM42_RBP45_47-like"/>
</dbReference>
<feature type="compositionally biased region" description="Low complexity" evidence="4">
    <location>
        <begin position="22"/>
        <end position="53"/>
    </location>
</feature>
<feature type="compositionally biased region" description="Polar residues" evidence="4">
    <location>
        <begin position="1"/>
        <end position="17"/>
    </location>
</feature>
<dbReference type="OMA" id="PQFYQAG"/>
<evidence type="ECO:0000256" key="1">
    <source>
        <dbReference type="ARBA" id="ARBA00022737"/>
    </source>
</evidence>
<feature type="compositionally biased region" description="Low complexity" evidence="4">
    <location>
        <begin position="70"/>
        <end position="80"/>
    </location>
</feature>
<keyword evidence="2 3" id="KW-0694">RNA-binding</keyword>
<dbReference type="EMBL" id="MPUK01000004">
    <property type="protein sequence ID" value="ONH67706.1"/>
    <property type="molecule type" value="Genomic_DNA"/>
</dbReference>
<dbReference type="CDD" id="cd12611">
    <property type="entry name" value="RRM1_NGR1_NAM8_like"/>
    <property type="match status" value="1"/>
</dbReference>
<dbReference type="SMART" id="SM00360">
    <property type="entry name" value="RRM"/>
    <property type="match status" value="3"/>
</dbReference>
<feature type="compositionally biased region" description="Basic and acidic residues" evidence="4">
    <location>
        <begin position="530"/>
        <end position="553"/>
    </location>
</feature>
<feature type="domain" description="RRM" evidence="5">
    <location>
        <begin position="180"/>
        <end position="259"/>
    </location>
</feature>
<dbReference type="GO" id="GO:0003729">
    <property type="term" value="F:mRNA binding"/>
    <property type="evidence" value="ECO:0007669"/>
    <property type="project" value="InterPro"/>
</dbReference>
<dbReference type="PROSITE" id="PS50102">
    <property type="entry name" value="RRM"/>
    <property type="match status" value="3"/>
</dbReference>
<evidence type="ECO:0000256" key="3">
    <source>
        <dbReference type="PROSITE-ProRule" id="PRU00176"/>
    </source>
</evidence>
<dbReference type="PANTHER" id="PTHR47640">
    <property type="entry name" value="TRNA SELENOCYSTEINE 1-ASSOCIATED PROTEIN 1-RELATED-RELATED"/>
    <property type="match status" value="1"/>
</dbReference>
<evidence type="ECO:0000313" key="6">
    <source>
        <dbReference type="EMBL" id="ONH67706.1"/>
    </source>
</evidence>
<protein>
    <submittedName>
        <fullName evidence="6">Negative growth regulatory protein NGR1</fullName>
    </submittedName>
</protein>
<dbReference type="Proteomes" id="UP000189513">
    <property type="component" value="Unassembled WGS sequence"/>
</dbReference>
<dbReference type="Pfam" id="PF00076">
    <property type="entry name" value="RRM_1"/>
    <property type="match status" value="3"/>
</dbReference>
<dbReference type="InterPro" id="IPR012677">
    <property type="entry name" value="Nucleotide-bd_a/b_plait_sf"/>
</dbReference>
<feature type="domain" description="RRM" evidence="5">
    <location>
        <begin position="81"/>
        <end position="167"/>
    </location>
</feature>
<dbReference type="SUPFAM" id="SSF54928">
    <property type="entry name" value="RNA-binding domain, RBD"/>
    <property type="match status" value="3"/>
</dbReference>
<dbReference type="AlphaFoldDB" id="A0A1V2L8T6"/>
<feature type="region of interest" description="Disordered" evidence="4">
    <location>
        <begin position="505"/>
        <end position="565"/>
    </location>
</feature>
<evidence type="ECO:0000259" key="5">
    <source>
        <dbReference type="PROSITE" id="PS50102"/>
    </source>
</evidence>
<feature type="region of interest" description="Disordered" evidence="4">
    <location>
        <begin position="1"/>
        <end position="87"/>
    </location>
</feature>
<name>A0A1V2L8T6_CYBFA</name>
<gene>
    <name evidence="6" type="ORF">BON22_2437</name>
</gene>
<dbReference type="STRING" id="36022.A0A1V2L8T6"/>
<evidence type="ECO:0000313" key="7">
    <source>
        <dbReference type="Proteomes" id="UP000189513"/>
    </source>
</evidence>
<comment type="caution">
    <text evidence="6">The sequence shown here is derived from an EMBL/GenBank/DDBJ whole genome shotgun (WGS) entry which is preliminary data.</text>
</comment>
<keyword evidence="1" id="KW-0677">Repeat</keyword>
<dbReference type="GO" id="GO:0005829">
    <property type="term" value="C:cytosol"/>
    <property type="evidence" value="ECO:0007669"/>
    <property type="project" value="TreeGrafter"/>
</dbReference>
<sequence length="565" mass="60414">MSAQYNNGQGLEQSSTPAPGDAQQQASQQPPQSQQQQQQGSQQPQITQQPVAQLGGSEFLTPLPIPNPPSATASTSSSPPKTLWMGDLDPWSDEEAIENLWDSLGKRVLVKLIKAKRGTPAANLNTGHAGYCFVEFENYDEAKSALALNGSLIPNTTRQFRLNWASGATLSSPIPQSPEYSLFVGDLSPSTTEAHLLALFQTHFKSVKTVRVMTDPITGTSRCFGFVRFSDEEERRRALTEMSGVWCAGRPLRVALATPRSQANNMGGANVMGGQFPGQFPGAQFAQQQQQPDMMMYQYQQVPPSMQFYDQDGTGAGAPGPGPVVPPVNGGPGSIQSISYSDPNNTTVFVGGLAAGVTENMLATLFQPFGPIVHIKIPPNKGCGFIRFEKREDAVDAINAMQGFVIGGSRIRLSWGRQQNQQRLQMAMAAAMQGNGLPPAGVAPPQMGGAPAPGPQQLSPGMAPPPVGVPPQSAGMGGLPGTAPFAMQMVPPVNTMYMMPPGDQKFGGYDQFGQVDPQQYQPQQMEQYETGEKEESPETRGDAESGSKLEEMYKAAVAGKLDSLH</sequence>
<feature type="compositionally biased region" description="Low complexity" evidence="4">
    <location>
        <begin position="511"/>
        <end position="528"/>
    </location>
</feature>
<evidence type="ECO:0000256" key="4">
    <source>
        <dbReference type="SAM" id="MobiDB-lite"/>
    </source>
</evidence>
<dbReference type="PANTHER" id="PTHR47640:SF10">
    <property type="entry name" value="TRNA SELENOCYSTEINE 1-ASSOCIATED PROTEIN 1-RELATED"/>
    <property type="match status" value="1"/>
</dbReference>
<dbReference type="Gene3D" id="3.30.70.330">
    <property type="match status" value="3"/>
</dbReference>
<accession>A0A1V2L8T6</accession>
<dbReference type="VEuPathDB" id="FungiDB:BON22_2437"/>
<dbReference type="InterPro" id="IPR035979">
    <property type="entry name" value="RBD_domain_sf"/>
</dbReference>
<organism evidence="6 7">
    <name type="scientific">Cyberlindnera fabianii</name>
    <name type="common">Yeast</name>
    <name type="synonym">Hansenula fabianii</name>
    <dbReference type="NCBI Taxonomy" id="36022"/>
    <lineage>
        <taxon>Eukaryota</taxon>
        <taxon>Fungi</taxon>
        <taxon>Dikarya</taxon>
        <taxon>Ascomycota</taxon>
        <taxon>Saccharomycotina</taxon>
        <taxon>Saccharomycetes</taxon>
        <taxon>Phaffomycetales</taxon>
        <taxon>Phaffomycetaceae</taxon>
        <taxon>Cyberlindnera</taxon>
    </lineage>
</organism>
<feature type="domain" description="RRM" evidence="5">
    <location>
        <begin position="346"/>
        <end position="418"/>
    </location>
</feature>
<dbReference type="InterPro" id="IPR000504">
    <property type="entry name" value="RRM_dom"/>
</dbReference>
<keyword evidence="7" id="KW-1185">Reference proteome</keyword>
<proteinExistence type="predicted"/>